<name>A0A2R3QG49_9BURK</name>
<comment type="similarity">
    <text evidence="1">Belongs to the short-chain dehydrogenases/reductases (SDR) family.</text>
</comment>
<evidence type="ECO:0000313" key="3">
    <source>
        <dbReference type="EMBL" id="AVO50753.1"/>
    </source>
</evidence>
<evidence type="ECO:0000259" key="2">
    <source>
        <dbReference type="SMART" id="SM00822"/>
    </source>
</evidence>
<evidence type="ECO:0000313" key="4">
    <source>
        <dbReference type="Proteomes" id="UP000237925"/>
    </source>
</evidence>
<proteinExistence type="inferred from homology"/>
<accession>A0A2R3QG49</accession>
<dbReference type="InterPro" id="IPR002347">
    <property type="entry name" value="SDR_fam"/>
</dbReference>
<dbReference type="AlphaFoldDB" id="A0A2R3QG49"/>
<dbReference type="Proteomes" id="UP000237925">
    <property type="component" value="Chromosome"/>
</dbReference>
<dbReference type="SUPFAM" id="SSF51735">
    <property type="entry name" value="NAD(P)-binding Rossmann-fold domains"/>
    <property type="match status" value="1"/>
</dbReference>
<dbReference type="EMBL" id="CP027667">
    <property type="protein sequence ID" value="AVO50753.1"/>
    <property type="molecule type" value="Genomic_DNA"/>
</dbReference>
<dbReference type="Gene3D" id="3.40.50.720">
    <property type="entry name" value="NAD(P)-binding Rossmann-like Domain"/>
    <property type="match status" value="1"/>
</dbReference>
<dbReference type="InterPro" id="IPR057326">
    <property type="entry name" value="KR_dom"/>
</dbReference>
<reference evidence="3 4" key="1">
    <citation type="submission" date="2018-03" db="EMBL/GenBank/DDBJ databases">
        <title>Genome sequencing of Melaminivora sp.</title>
        <authorList>
            <person name="Kim S.-J."/>
            <person name="Heo J."/>
            <person name="Ahn J.-H."/>
            <person name="Kwon S.-W."/>
        </authorList>
    </citation>
    <scope>NUCLEOTIDE SEQUENCE [LARGE SCALE GENOMIC DNA]</scope>
    <source>
        <strain evidence="3 4">SC2-9</strain>
    </source>
</reference>
<organism evidence="3 4">
    <name type="scientific">Melaminivora suipulveris</name>
    <dbReference type="NCBI Taxonomy" id="2109913"/>
    <lineage>
        <taxon>Bacteria</taxon>
        <taxon>Pseudomonadati</taxon>
        <taxon>Pseudomonadota</taxon>
        <taxon>Betaproteobacteria</taxon>
        <taxon>Burkholderiales</taxon>
        <taxon>Comamonadaceae</taxon>
        <taxon>Melaminivora</taxon>
    </lineage>
</organism>
<dbReference type="SMART" id="SM00822">
    <property type="entry name" value="PKS_KR"/>
    <property type="match status" value="1"/>
</dbReference>
<gene>
    <name evidence="3" type="ORF">C6568_17125</name>
</gene>
<feature type="domain" description="Ketoreductase" evidence="2">
    <location>
        <begin position="14"/>
        <end position="199"/>
    </location>
</feature>
<dbReference type="GO" id="GO:0016020">
    <property type="term" value="C:membrane"/>
    <property type="evidence" value="ECO:0007669"/>
    <property type="project" value="GOC"/>
</dbReference>
<dbReference type="GO" id="GO:0047560">
    <property type="term" value="F:3-dehydrosphinganine reductase activity"/>
    <property type="evidence" value="ECO:0007669"/>
    <property type="project" value="TreeGrafter"/>
</dbReference>
<sequence>MTAMALHWKHGAPRTVFITGGGSGKGREFALLLAREGASVAIFNRRLAPQVEGELRAAAAPGGQQRFASYAADVADEAALSDAFAQAQQDVGAPDLVVNSAGILVSAPFPDLAASDFARVVQINLVGSRNTAAVAVRHLRPGGHLVLVASLAGLVGNYGYAAYGASKFGVVGLARALDLDLLPLGIDVSVCCPGVIHTPMVAHEQQVEHPTTRLLAEMPGVMEVGPACRGLLRGIARRRFLIKVGFKARATAWLTQHLPGLMRVMSRAIVRRSLG</sequence>
<protein>
    <submittedName>
        <fullName evidence="3">Short-chain dehydrogenase</fullName>
    </submittedName>
</protein>
<dbReference type="InterPro" id="IPR036291">
    <property type="entry name" value="NAD(P)-bd_dom_sf"/>
</dbReference>
<dbReference type="GO" id="GO:0030148">
    <property type="term" value="P:sphingolipid biosynthetic process"/>
    <property type="evidence" value="ECO:0007669"/>
    <property type="project" value="TreeGrafter"/>
</dbReference>
<dbReference type="GO" id="GO:0006666">
    <property type="term" value="P:3-keto-sphinganine metabolic process"/>
    <property type="evidence" value="ECO:0007669"/>
    <property type="project" value="TreeGrafter"/>
</dbReference>
<dbReference type="Pfam" id="PF00106">
    <property type="entry name" value="adh_short"/>
    <property type="match status" value="1"/>
</dbReference>
<dbReference type="PRINTS" id="PR00080">
    <property type="entry name" value="SDRFAMILY"/>
</dbReference>
<keyword evidence="4" id="KW-1185">Reference proteome</keyword>
<dbReference type="KEGG" id="mela:C6568_17125"/>
<evidence type="ECO:0000256" key="1">
    <source>
        <dbReference type="RuleBase" id="RU000363"/>
    </source>
</evidence>
<dbReference type="PRINTS" id="PR00081">
    <property type="entry name" value="GDHRDH"/>
</dbReference>
<dbReference type="PANTHER" id="PTHR43550:SF3">
    <property type="entry name" value="3-KETODIHYDROSPHINGOSINE REDUCTASE"/>
    <property type="match status" value="1"/>
</dbReference>
<dbReference type="PANTHER" id="PTHR43550">
    <property type="entry name" value="3-KETODIHYDROSPHINGOSINE REDUCTASE"/>
    <property type="match status" value="1"/>
</dbReference>